<organism evidence="1 2">
    <name type="scientific">Tritonibacter mobilis F1926</name>
    <dbReference type="NCBI Taxonomy" id="1265309"/>
    <lineage>
        <taxon>Bacteria</taxon>
        <taxon>Pseudomonadati</taxon>
        <taxon>Pseudomonadota</taxon>
        <taxon>Alphaproteobacteria</taxon>
        <taxon>Rhodobacterales</taxon>
        <taxon>Paracoccaceae</taxon>
        <taxon>Tritonibacter</taxon>
    </lineage>
</organism>
<dbReference type="KEGG" id="rmb:K529_006315"/>
<dbReference type="EMBL" id="CP015230">
    <property type="protein sequence ID" value="ANP40375.1"/>
    <property type="molecule type" value="Genomic_DNA"/>
</dbReference>
<accession>A0A1B1A1A7</accession>
<proteinExistence type="predicted"/>
<evidence type="ECO:0000313" key="2">
    <source>
        <dbReference type="Proteomes" id="UP000013243"/>
    </source>
</evidence>
<evidence type="ECO:0000313" key="1">
    <source>
        <dbReference type="EMBL" id="ANP40375.1"/>
    </source>
</evidence>
<name>A0A1B1A1A7_9RHOB</name>
<protein>
    <submittedName>
        <fullName evidence="1">Uncharacterized protein</fullName>
    </submittedName>
</protein>
<dbReference type="STRING" id="1265309.K529_006315"/>
<dbReference type="AlphaFoldDB" id="A0A1B1A1A7"/>
<dbReference type="Proteomes" id="UP000013243">
    <property type="component" value="Chromosome"/>
</dbReference>
<reference evidence="1 2" key="1">
    <citation type="journal article" date="2016" name="ISME J.">
        <title>Global occurrence and heterogeneity of the Roseobacter-clade species Ruegeria mobilis.</title>
        <authorList>
            <person name="Sonnenschein E."/>
            <person name="Gram L."/>
        </authorList>
    </citation>
    <scope>NUCLEOTIDE SEQUENCE [LARGE SCALE GENOMIC DNA]</scope>
    <source>
        <strain evidence="1 2">F1926</strain>
    </source>
</reference>
<sequence length="194" mass="21884">MRSITLSQIRSMPDTSRLTLWCLVMLSALFLSVQSAFCAETLNRFVGSYSGSAEVEQIDGTVEQRDMSVAIRETYKGFEVQWSTAIRRADGDAKTKSYKIEFIPSERDGVFAAAMQTNVFGHTVQMNPMKGEPFVWARVIDDTLTIFSLYVAENGDYLMQQYDRTLADGGLDLDFSLHRNGMPSRKVSTFLTRD</sequence>
<gene>
    <name evidence="1" type="ORF">K529_006315</name>
</gene>